<organism evidence="2 3">
    <name type="scientific">Halovivax cerinus</name>
    <dbReference type="NCBI Taxonomy" id="1487865"/>
    <lineage>
        <taxon>Archaea</taxon>
        <taxon>Methanobacteriati</taxon>
        <taxon>Methanobacteriota</taxon>
        <taxon>Stenosarchaea group</taxon>
        <taxon>Halobacteria</taxon>
        <taxon>Halobacteriales</taxon>
        <taxon>Natrialbaceae</taxon>
        <taxon>Halovivax</taxon>
    </lineage>
</organism>
<dbReference type="Proteomes" id="UP001595846">
    <property type="component" value="Unassembled WGS sequence"/>
</dbReference>
<proteinExistence type="predicted"/>
<keyword evidence="3" id="KW-1185">Reference proteome</keyword>
<evidence type="ECO:0000259" key="1">
    <source>
        <dbReference type="Pfam" id="PF18480"/>
    </source>
</evidence>
<dbReference type="RefSeq" id="WP_256533562.1">
    <property type="nucleotide sequence ID" value="NZ_CP101824.1"/>
</dbReference>
<dbReference type="GeneID" id="73902693"/>
<dbReference type="Pfam" id="PF18480">
    <property type="entry name" value="DUF5615"/>
    <property type="match status" value="1"/>
</dbReference>
<sequence>MTTPPLLLDEHVPRVLEHTFDSSGYETVRADERFEPGTDDEQLFAWCRANGHVLCSNDRDFVSMAEGHDHAGVLLYTDQAWVRTHPRDVLNTVDYVVAEFGSAGLDGQIVWLEAWRDAR</sequence>
<gene>
    <name evidence="2" type="ORF">ACFOUR_11765</name>
</gene>
<reference evidence="2 3" key="1">
    <citation type="journal article" date="2019" name="Int. J. Syst. Evol. Microbiol.">
        <title>The Global Catalogue of Microorganisms (GCM) 10K type strain sequencing project: providing services to taxonomists for standard genome sequencing and annotation.</title>
        <authorList>
            <consortium name="The Broad Institute Genomics Platform"/>
            <consortium name="The Broad Institute Genome Sequencing Center for Infectious Disease"/>
            <person name="Wu L."/>
            <person name="Ma J."/>
        </authorList>
    </citation>
    <scope>NUCLEOTIDE SEQUENCE [LARGE SCALE GENOMIC DNA]</scope>
    <source>
        <strain evidence="2 3">IBRC-M 10256</strain>
    </source>
</reference>
<protein>
    <submittedName>
        <fullName evidence="2">DUF5615 family PIN-like protein</fullName>
    </submittedName>
</protein>
<evidence type="ECO:0000313" key="3">
    <source>
        <dbReference type="Proteomes" id="UP001595846"/>
    </source>
</evidence>
<dbReference type="AlphaFoldDB" id="A0ABD5NPU2"/>
<dbReference type="EMBL" id="JBHSAQ010000010">
    <property type="protein sequence ID" value="MFC3959041.1"/>
    <property type="molecule type" value="Genomic_DNA"/>
</dbReference>
<name>A0ABD5NPU2_9EURY</name>
<accession>A0ABD5NPU2</accession>
<dbReference type="InterPro" id="IPR041049">
    <property type="entry name" value="DUF5615"/>
</dbReference>
<comment type="caution">
    <text evidence="2">The sequence shown here is derived from an EMBL/GenBank/DDBJ whole genome shotgun (WGS) entry which is preliminary data.</text>
</comment>
<evidence type="ECO:0000313" key="2">
    <source>
        <dbReference type="EMBL" id="MFC3959041.1"/>
    </source>
</evidence>
<feature type="domain" description="DUF5615" evidence="1">
    <location>
        <begin position="6"/>
        <end position="111"/>
    </location>
</feature>